<dbReference type="PANTHER" id="PTHR35830">
    <property type="entry name" value="OS05G0299200 PROTEIN"/>
    <property type="match status" value="1"/>
</dbReference>
<evidence type="ECO:0000313" key="2">
    <source>
        <dbReference type="Proteomes" id="UP001152484"/>
    </source>
</evidence>
<dbReference type="AlphaFoldDB" id="A0A9P1EM59"/>
<dbReference type="EMBL" id="CAMAPE010000073">
    <property type="protein sequence ID" value="CAH9117272.1"/>
    <property type="molecule type" value="Genomic_DNA"/>
</dbReference>
<organism evidence="1 2">
    <name type="scientific">Cuscuta europaea</name>
    <name type="common">European dodder</name>
    <dbReference type="NCBI Taxonomy" id="41803"/>
    <lineage>
        <taxon>Eukaryota</taxon>
        <taxon>Viridiplantae</taxon>
        <taxon>Streptophyta</taxon>
        <taxon>Embryophyta</taxon>
        <taxon>Tracheophyta</taxon>
        <taxon>Spermatophyta</taxon>
        <taxon>Magnoliopsida</taxon>
        <taxon>eudicotyledons</taxon>
        <taxon>Gunneridae</taxon>
        <taxon>Pentapetalae</taxon>
        <taxon>asterids</taxon>
        <taxon>lamiids</taxon>
        <taxon>Solanales</taxon>
        <taxon>Convolvulaceae</taxon>
        <taxon>Cuscuteae</taxon>
        <taxon>Cuscuta</taxon>
        <taxon>Cuscuta subgen. Cuscuta</taxon>
    </lineage>
</organism>
<accession>A0A9P1EM59</accession>
<reference evidence="1" key="1">
    <citation type="submission" date="2022-07" db="EMBL/GenBank/DDBJ databases">
        <authorList>
            <person name="Macas J."/>
            <person name="Novak P."/>
            <person name="Neumann P."/>
        </authorList>
    </citation>
    <scope>NUCLEOTIDE SEQUENCE</scope>
</reference>
<comment type="caution">
    <text evidence="1">The sequence shown here is derived from an EMBL/GenBank/DDBJ whole genome shotgun (WGS) entry which is preliminary data.</text>
</comment>
<evidence type="ECO:0000313" key="1">
    <source>
        <dbReference type="EMBL" id="CAH9117272.1"/>
    </source>
</evidence>
<proteinExistence type="predicted"/>
<dbReference type="Proteomes" id="UP001152484">
    <property type="component" value="Unassembled WGS sequence"/>
</dbReference>
<protein>
    <submittedName>
        <fullName evidence="1">Uncharacterized protein</fullName>
    </submittedName>
</protein>
<gene>
    <name evidence="1" type="ORF">CEURO_LOCUS21478</name>
</gene>
<keyword evidence="2" id="KW-1185">Reference proteome</keyword>
<name>A0A9P1EM59_CUSEU</name>
<dbReference type="PANTHER" id="PTHR35830:SF1">
    <property type="entry name" value="OS05G0299200 PROTEIN"/>
    <property type="match status" value="1"/>
</dbReference>
<sequence length="455" mass="51845">MNCLFQSSYVYLNRNQSEHFCIFVFNPRHSNKAPHRFSPSYPRRRHHRRRLLHKFFRDFSTGFGPSPLPPGKNLKLIPALDSLPSPPLDRLRDGIESQLAGFLDSGLAAVEDLQTLVRVDGQTRKMVISCRRSTVDFLGTLFLSSIIIHFTLKGFIKILAFGLRRNYPAGNVHTVYKRDRSLGGREVLVAKRETADDRTNKNRINMLESINGIDSNILASSDWIRGKTYSKRSSSMNRLPKWWSSTTSSGEGPIEYQEENQRMANKLVRAILDNRMSGRDILVDDIIQLRRICKSSKVRVSFDTEHARDSLYRTSVDYVLTYCESTVNRPGLIHIDGEDVHKFIAELSDNIDLQNTRAARMVSAAVAAHTRSRLLQAWALEMQSRHAGAVEELRKICLIHKIFPPEEYSPEMEMVARGLQKLLKVEQREFLMDTFRGICGEYSSKSVAEALGVSG</sequence>
<dbReference type="OrthoDB" id="1898167at2759"/>